<dbReference type="AlphaFoldDB" id="A0AAJ6QXQ1"/>
<keyword evidence="5" id="KW-0653">Protein transport</keyword>
<dbReference type="PANTHER" id="PTHR12961:SF0">
    <property type="entry name" value="CONSERVED OLIGOMERIC GOLGI COMPLEX SUBUNIT 2"/>
    <property type="match status" value="1"/>
</dbReference>
<dbReference type="PANTHER" id="PTHR12961">
    <property type="entry name" value="CONSERVED OLIGOMERIC GOLGI COMPLEX COMPONENT 2"/>
    <property type="match status" value="1"/>
</dbReference>
<dbReference type="GO" id="GO:0006891">
    <property type="term" value="P:intra-Golgi vesicle-mediated transport"/>
    <property type="evidence" value="ECO:0007669"/>
    <property type="project" value="TreeGrafter"/>
</dbReference>
<dbReference type="Proteomes" id="UP000694867">
    <property type="component" value="Unplaced"/>
</dbReference>
<feature type="domain" description="COG complex component COG2 C-terminal" evidence="10">
    <location>
        <begin position="346"/>
        <end position="612"/>
    </location>
</feature>
<evidence type="ECO:0000256" key="2">
    <source>
        <dbReference type="ARBA" id="ARBA00007603"/>
    </source>
</evidence>
<dbReference type="GO" id="GO:0000139">
    <property type="term" value="C:Golgi membrane"/>
    <property type="evidence" value="ECO:0007669"/>
    <property type="project" value="UniProtKB-SubCell"/>
</dbReference>
<evidence type="ECO:0000256" key="6">
    <source>
        <dbReference type="ARBA" id="ARBA00023034"/>
    </source>
</evidence>
<dbReference type="RefSeq" id="XP_003747341.1">
    <property type="nucleotide sequence ID" value="XM_003747293.2"/>
</dbReference>
<dbReference type="KEGG" id="goe:100906861"/>
<dbReference type="CTD" id="22796"/>
<dbReference type="InterPro" id="IPR024602">
    <property type="entry name" value="COG_su2_N"/>
</dbReference>
<dbReference type="InterPro" id="IPR009316">
    <property type="entry name" value="COG2"/>
</dbReference>
<protein>
    <recommendedName>
        <fullName evidence="3">Conserved oligomeric Golgi complex subunit 2</fullName>
    </recommendedName>
    <alternativeName>
        <fullName evidence="8">Component of oligomeric Golgi complex 2</fullName>
    </alternativeName>
</protein>
<dbReference type="GO" id="GO:0015031">
    <property type="term" value="P:protein transport"/>
    <property type="evidence" value="ECO:0007669"/>
    <property type="project" value="UniProtKB-KW"/>
</dbReference>
<evidence type="ECO:0000313" key="12">
    <source>
        <dbReference type="RefSeq" id="XP_003747341.1"/>
    </source>
</evidence>
<evidence type="ECO:0000256" key="4">
    <source>
        <dbReference type="ARBA" id="ARBA00022448"/>
    </source>
</evidence>
<keyword evidence="4" id="KW-0813">Transport</keyword>
<evidence type="ECO:0000259" key="9">
    <source>
        <dbReference type="Pfam" id="PF06148"/>
    </source>
</evidence>
<comment type="subcellular location">
    <subcellularLocation>
        <location evidence="1">Golgi apparatus membrane</location>
        <topology evidence="1">Peripheral membrane protein</topology>
    </subcellularLocation>
</comment>
<dbReference type="GO" id="GO:0017119">
    <property type="term" value="C:Golgi transport complex"/>
    <property type="evidence" value="ECO:0007669"/>
    <property type="project" value="TreeGrafter"/>
</dbReference>
<reference evidence="12" key="1">
    <citation type="submission" date="2025-08" db="UniProtKB">
        <authorList>
            <consortium name="RefSeq"/>
        </authorList>
    </citation>
    <scope>IDENTIFICATION</scope>
</reference>
<comment type="similarity">
    <text evidence="2">Belongs to the COG2 family.</text>
</comment>
<evidence type="ECO:0000256" key="7">
    <source>
        <dbReference type="ARBA" id="ARBA00023136"/>
    </source>
</evidence>
<dbReference type="Pfam" id="PF12022">
    <property type="entry name" value="COG2_C"/>
    <property type="match status" value="1"/>
</dbReference>
<sequence length="649" mass="74626">MASFLDESSHDLCFDREIFFSSDFSVDKFVCEKRKAVGLEQLRQDLRSHLKYLQECLLELINEHYTDFVNLSSNLVGLEKYIGNISQPLTKLKDEVTDVSNLIEAVLRETEEKLDQRQKDRQLRGQILLALEVYRGVHRLPKDNQPWNPDLVERTASQIHSLAVSLERCRGVSLARRAAEAIDEVKARLQAYLEIKFLDALQDHDENQLHHVLQIAVLVDRVHFIEGFYSDRIVKPALEEIVTERVLREVLSDGLFNQVIMFVTTNTAPLTKCSPPEYDFILRAVFPVFVSLAETRIPTLFSLTSATMFHVRYSEARRFLETLENHLPEKSIQQFRDSDAYKTFMSRWSIGVYFQLRYTEIATNFETALLVGNEPFSKKNSMLTVTENLYKQIAYCWSEGVFIEGLKLKFLKLTVQLLARYGTFLEHFARQTHSNEERSAITLFQAASDCQRITVESICECCDAHLLEEEKKLFVECLEHSLVALSERTKELSSTAIDILCQIAQSSIRQITDIPRLYRRTNRDIPNAPSAYVNALFDPVFKCRSSSENWKPDWSITFAQNICDSFLSTTQDVLGSVRKMEDSLRRLKKGKVNETQGISDDDKIRLQIMVDVEHFGELLDELVSVKPASYETLFETARNQMNGSVSGAQ</sequence>
<evidence type="ECO:0000256" key="5">
    <source>
        <dbReference type="ARBA" id="ARBA00022927"/>
    </source>
</evidence>
<keyword evidence="6" id="KW-0333">Golgi apparatus</keyword>
<evidence type="ECO:0000256" key="3">
    <source>
        <dbReference type="ARBA" id="ARBA00020977"/>
    </source>
</evidence>
<accession>A0AAJ6QXQ1</accession>
<proteinExistence type="inferred from homology"/>
<feature type="domain" description="Conserved oligomeric Golgi complex subunit 2 N-terminal" evidence="9">
    <location>
        <begin position="12"/>
        <end position="85"/>
    </location>
</feature>
<evidence type="ECO:0000259" key="10">
    <source>
        <dbReference type="Pfam" id="PF12022"/>
    </source>
</evidence>
<gene>
    <name evidence="12" type="primary">LOC100906861</name>
</gene>
<dbReference type="GO" id="GO:0007030">
    <property type="term" value="P:Golgi organization"/>
    <property type="evidence" value="ECO:0007669"/>
    <property type="project" value="InterPro"/>
</dbReference>
<evidence type="ECO:0000256" key="8">
    <source>
        <dbReference type="ARBA" id="ARBA00031344"/>
    </source>
</evidence>
<name>A0AAJ6QXQ1_9ACAR</name>
<dbReference type="Pfam" id="PF06148">
    <property type="entry name" value="COG2_N"/>
    <property type="match status" value="1"/>
</dbReference>
<evidence type="ECO:0000313" key="11">
    <source>
        <dbReference type="Proteomes" id="UP000694867"/>
    </source>
</evidence>
<dbReference type="InterPro" id="IPR024603">
    <property type="entry name" value="COG_complex_COG2_C"/>
</dbReference>
<dbReference type="GeneID" id="100906861"/>
<evidence type="ECO:0000256" key="1">
    <source>
        <dbReference type="ARBA" id="ARBA00004395"/>
    </source>
</evidence>
<keyword evidence="7" id="KW-0472">Membrane</keyword>
<keyword evidence="11" id="KW-1185">Reference proteome</keyword>
<organism evidence="11 12">
    <name type="scientific">Galendromus occidentalis</name>
    <name type="common">western predatory mite</name>
    <dbReference type="NCBI Taxonomy" id="34638"/>
    <lineage>
        <taxon>Eukaryota</taxon>
        <taxon>Metazoa</taxon>
        <taxon>Ecdysozoa</taxon>
        <taxon>Arthropoda</taxon>
        <taxon>Chelicerata</taxon>
        <taxon>Arachnida</taxon>
        <taxon>Acari</taxon>
        <taxon>Parasitiformes</taxon>
        <taxon>Mesostigmata</taxon>
        <taxon>Gamasina</taxon>
        <taxon>Phytoseioidea</taxon>
        <taxon>Phytoseiidae</taxon>
        <taxon>Typhlodrominae</taxon>
        <taxon>Galendromus</taxon>
    </lineage>
</organism>